<keyword evidence="1" id="KW-0449">Lipoprotein</keyword>
<evidence type="ECO:0000313" key="1">
    <source>
        <dbReference type="EMBL" id="GAA4777744.1"/>
    </source>
</evidence>
<proteinExistence type="predicted"/>
<dbReference type="Gene3D" id="1.25.40.390">
    <property type="match status" value="1"/>
</dbReference>
<evidence type="ECO:0000313" key="2">
    <source>
        <dbReference type="Proteomes" id="UP001501411"/>
    </source>
</evidence>
<dbReference type="InterPro" id="IPR041662">
    <property type="entry name" value="SusD-like_2"/>
</dbReference>
<reference evidence="2" key="1">
    <citation type="journal article" date="2019" name="Int. J. Syst. Evol. Microbiol.">
        <title>The Global Catalogue of Microorganisms (GCM) 10K type strain sequencing project: providing services to taxonomists for standard genome sequencing and annotation.</title>
        <authorList>
            <consortium name="The Broad Institute Genomics Platform"/>
            <consortium name="The Broad Institute Genome Sequencing Center for Infectious Disease"/>
            <person name="Wu L."/>
            <person name="Ma J."/>
        </authorList>
    </citation>
    <scope>NUCLEOTIDE SEQUENCE [LARGE SCALE GENOMIC DNA]</scope>
    <source>
        <strain evidence="2">JCM 18200</strain>
    </source>
</reference>
<organism evidence="1 2">
    <name type="scientific">Olivibacter ginsenosidimutans</name>
    <dbReference type="NCBI Taxonomy" id="1176537"/>
    <lineage>
        <taxon>Bacteria</taxon>
        <taxon>Pseudomonadati</taxon>
        <taxon>Bacteroidota</taxon>
        <taxon>Sphingobacteriia</taxon>
        <taxon>Sphingobacteriales</taxon>
        <taxon>Sphingobacteriaceae</taxon>
        <taxon>Olivibacter</taxon>
    </lineage>
</organism>
<keyword evidence="2" id="KW-1185">Reference proteome</keyword>
<dbReference type="RefSeq" id="WP_345229626.1">
    <property type="nucleotide sequence ID" value="NZ_BAABIQ010000001.1"/>
</dbReference>
<sequence>MKIRNRFKAIAIIAWFTVVSGCTKSFDEVNTDPDALPDVPPTNMLANVIRNTGEQFGGDVDGYGTFAGYIVKIQYLDYMAGLVPTNNTYGNRWYACYYNNTQLKDLLAKTAEGAEAYKNTRLVARLWQCYMWQYLTDGWRDVPYTEALKGGEDEGGILKAKYDKQEDIYPAIMDSLKVVADEMAAGFGTDYVGDGDLIYKNDNEDVEKEMKQWQRFCNSLRLRMAMRVSGVAPDLAKSTIEEIATNPDKYPFIDVNADNCYLYWPGAAPYYEPWYATGYTGDSRVNNFGMSDIFIDYLKETEDPRIASVANTASDGEYRGYENGAKNPPPVVARISWIGDRYMKNAAGFTPFFKSCESYYIMAEAAMLGYNVSISAQEAYEKAVNLSMEDNGISASAAAAYLADKGKWNNTKERIWWDEWVALFKNNFEAWALYRRTGIPSTNYPSKGSIYGNAHNDQPFRLPYPNNEYLYNKENLNVPLSEVSDYVWGKQMWWDTRTGVK</sequence>
<dbReference type="InterPro" id="IPR011990">
    <property type="entry name" value="TPR-like_helical_dom_sf"/>
</dbReference>
<dbReference type="PROSITE" id="PS51257">
    <property type="entry name" value="PROKAR_LIPOPROTEIN"/>
    <property type="match status" value="1"/>
</dbReference>
<dbReference type="Pfam" id="PF12771">
    <property type="entry name" value="SusD-like_2"/>
    <property type="match status" value="1"/>
</dbReference>
<accession>A0ABP9ADY6</accession>
<gene>
    <name evidence="1" type="ORF">GCM10023231_00160</name>
</gene>
<comment type="caution">
    <text evidence="1">The sequence shown here is derived from an EMBL/GenBank/DDBJ whole genome shotgun (WGS) entry which is preliminary data.</text>
</comment>
<dbReference type="SUPFAM" id="SSF48452">
    <property type="entry name" value="TPR-like"/>
    <property type="match status" value="1"/>
</dbReference>
<protein>
    <submittedName>
        <fullName evidence="1">SusD/RagB family nutrient-binding outer membrane lipoprotein</fullName>
    </submittedName>
</protein>
<dbReference type="Proteomes" id="UP001501411">
    <property type="component" value="Unassembled WGS sequence"/>
</dbReference>
<dbReference type="EMBL" id="BAABIQ010000001">
    <property type="protein sequence ID" value="GAA4777744.1"/>
    <property type="molecule type" value="Genomic_DNA"/>
</dbReference>
<name>A0ABP9ADY6_9SPHI</name>